<reference evidence="2" key="1">
    <citation type="journal article" date="2019" name="Int. J. Syst. Evol. Microbiol.">
        <title>The Global Catalogue of Microorganisms (GCM) 10K type strain sequencing project: providing services to taxonomists for standard genome sequencing and annotation.</title>
        <authorList>
            <consortium name="The Broad Institute Genomics Platform"/>
            <consortium name="The Broad Institute Genome Sequencing Center for Infectious Disease"/>
            <person name="Wu L."/>
            <person name="Ma J."/>
        </authorList>
    </citation>
    <scope>NUCLEOTIDE SEQUENCE [LARGE SCALE GENOMIC DNA]</scope>
    <source>
        <strain evidence="2">KCTC 42087</strain>
    </source>
</reference>
<dbReference type="SUPFAM" id="SSF53254">
    <property type="entry name" value="Phosphoglycerate mutase-like"/>
    <property type="match status" value="1"/>
</dbReference>
<sequence>MPSLIVLRHAKAAAGPGLADIDRPLNDRGRRDSTAAGEWLRNEGLTPDLVLCSTAVRTRQTLERLALATNQVRFESQIYDNDADTLLALAREAGDEAGRVLLVGHNPSVHQLVHDLTGEAPESFPTCALAVIDVPGAWSEIRPGVGDLTSYRTPKGGA</sequence>
<dbReference type="RefSeq" id="WP_378284898.1">
    <property type="nucleotide sequence ID" value="NZ_JBHSON010000040.1"/>
</dbReference>
<dbReference type="InterPro" id="IPR013078">
    <property type="entry name" value="His_Pase_superF_clade-1"/>
</dbReference>
<dbReference type="Pfam" id="PF00300">
    <property type="entry name" value="His_Phos_1"/>
    <property type="match status" value="1"/>
</dbReference>
<name>A0ABW1A6C5_9ACTN</name>
<accession>A0ABW1A6C5</accession>
<evidence type="ECO:0000313" key="2">
    <source>
        <dbReference type="Proteomes" id="UP001596074"/>
    </source>
</evidence>
<dbReference type="CDD" id="cd07067">
    <property type="entry name" value="HP_PGM_like"/>
    <property type="match status" value="1"/>
</dbReference>
<keyword evidence="2" id="KW-1185">Reference proteome</keyword>
<gene>
    <name evidence="1" type="ORF">ACFPZN_26495</name>
</gene>
<dbReference type="InterPro" id="IPR029033">
    <property type="entry name" value="His_PPase_superfam"/>
</dbReference>
<proteinExistence type="predicted"/>
<dbReference type="EMBL" id="JBHSON010000040">
    <property type="protein sequence ID" value="MFC5749183.1"/>
    <property type="molecule type" value="Genomic_DNA"/>
</dbReference>
<dbReference type="PANTHER" id="PTHR47623:SF1">
    <property type="entry name" value="OS09G0287300 PROTEIN"/>
    <property type="match status" value="1"/>
</dbReference>
<dbReference type="SMART" id="SM00855">
    <property type="entry name" value="PGAM"/>
    <property type="match status" value="1"/>
</dbReference>
<dbReference type="Gene3D" id="3.40.50.1240">
    <property type="entry name" value="Phosphoglycerate mutase-like"/>
    <property type="match status" value="1"/>
</dbReference>
<organism evidence="1 2">
    <name type="scientific">Actinomadura rugatobispora</name>
    <dbReference type="NCBI Taxonomy" id="1994"/>
    <lineage>
        <taxon>Bacteria</taxon>
        <taxon>Bacillati</taxon>
        <taxon>Actinomycetota</taxon>
        <taxon>Actinomycetes</taxon>
        <taxon>Streptosporangiales</taxon>
        <taxon>Thermomonosporaceae</taxon>
        <taxon>Actinomadura</taxon>
    </lineage>
</organism>
<comment type="caution">
    <text evidence="1">The sequence shown here is derived from an EMBL/GenBank/DDBJ whole genome shotgun (WGS) entry which is preliminary data.</text>
</comment>
<dbReference type="Proteomes" id="UP001596074">
    <property type="component" value="Unassembled WGS sequence"/>
</dbReference>
<protein>
    <submittedName>
        <fullName evidence="1">SixA phosphatase family protein</fullName>
    </submittedName>
</protein>
<dbReference type="PANTHER" id="PTHR47623">
    <property type="entry name" value="OS09G0287300 PROTEIN"/>
    <property type="match status" value="1"/>
</dbReference>
<evidence type="ECO:0000313" key="1">
    <source>
        <dbReference type="EMBL" id="MFC5749183.1"/>
    </source>
</evidence>